<keyword evidence="4 8" id="KW-0812">Transmembrane</keyword>
<evidence type="ECO:0008006" key="12">
    <source>
        <dbReference type="Google" id="ProtNLM"/>
    </source>
</evidence>
<evidence type="ECO:0000256" key="5">
    <source>
        <dbReference type="ARBA" id="ARBA00022737"/>
    </source>
</evidence>
<evidence type="ECO:0000256" key="4">
    <source>
        <dbReference type="ARBA" id="ARBA00022692"/>
    </source>
</evidence>
<dbReference type="InterPro" id="IPR018108">
    <property type="entry name" value="MCP_transmembrane"/>
</dbReference>
<dbReference type="InterPro" id="IPR023395">
    <property type="entry name" value="MCP_dom_sf"/>
</dbReference>
<name>A0A2S4VP72_9BASI</name>
<dbReference type="VEuPathDB" id="FungiDB:PSTT_05478"/>
<accession>A0A2S4VP72</accession>
<dbReference type="EMBL" id="PKSL01000040">
    <property type="protein sequence ID" value="POW11228.1"/>
    <property type="molecule type" value="Genomic_DNA"/>
</dbReference>
<keyword evidence="3 9" id="KW-0813">Transport</keyword>
<keyword evidence="6" id="KW-1133">Transmembrane helix</keyword>
<comment type="subcellular location">
    <subcellularLocation>
        <location evidence="1">Membrane</location>
        <topology evidence="1">Multi-pass membrane protein</topology>
    </subcellularLocation>
</comment>
<evidence type="ECO:0000256" key="2">
    <source>
        <dbReference type="ARBA" id="ARBA00006375"/>
    </source>
</evidence>
<protein>
    <recommendedName>
        <fullName evidence="12">Mitochondrial carrier</fullName>
    </recommendedName>
</protein>
<dbReference type="Gene3D" id="1.50.40.10">
    <property type="entry name" value="Mitochondrial carrier domain"/>
    <property type="match status" value="1"/>
</dbReference>
<comment type="similarity">
    <text evidence="2 9">Belongs to the mitochondrial carrier (TC 2.A.29) family.</text>
</comment>
<keyword evidence="11" id="KW-1185">Reference proteome</keyword>
<feature type="non-terminal residue" evidence="10">
    <location>
        <position position="1"/>
    </location>
</feature>
<dbReference type="AlphaFoldDB" id="A0A2S4VP72"/>
<evidence type="ECO:0000256" key="9">
    <source>
        <dbReference type="RuleBase" id="RU000488"/>
    </source>
</evidence>
<feature type="non-terminal residue" evidence="10">
    <location>
        <position position="389"/>
    </location>
</feature>
<evidence type="ECO:0000256" key="8">
    <source>
        <dbReference type="PROSITE-ProRule" id="PRU00282"/>
    </source>
</evidence>
<evidence type="ECO:0000256" key="6">
    <source>
        <dbReference type="ARBA" id="ARBA00022989"/>
    </source>
</evidence>
<evidence type="ECO:0000256" key="1">
    <source>
        <dbReference type="ARBA" id="ARBA00004141"/>
    </source>
</evidence>
<dbReference type="SUPFAM" id="SSF103506">
    <property type="entry name" value="Mitochondrial carrier"/>
    <property type="match status" value="1"/>
</dbReference>
<feature type="repeat" description="Solcar" evidence="8">
    <location>
        <begin position="276"/>
        <end position="353"/>
    </location>
</feature>
<gene>
    <name evidence="10" type="ORF">PSTT_05478</name>
</gene>
<comment type="caution">
    <text evidence="10">The sequence shown here is derived from an EMBL/GenBank/DDBJ whole genome shotgun (WGS) entry which is preliminary data.</text>
</comment>
<dbReference type="VEuPathDB" id="FungiDB:PSHT_13772"/>
<dbReference type="PANTHER" id="PTHR45618">
    <property type="entry name" value="MITOCHONDRIAL DICARBOXYLATE CARRIER-RELATED"/>
    <property type="match status" value="1"/>
</dbReference>
<keyword evidence="7 8" id="KW-0472">Membrane</keyword>
<evidence type="ECO:0000256" key="3">
    <source>
        <dbReference type="ARBA" id="ARBA00022448"/>
    </source>
</evidence>
<feature type="repeat" description="Solcar" evidence="8">
    <location>
        <begin position="187"/>
        <end position="271"/>
    </location>
</feature>
<evidence type="ECO:0000256" key="7">
    <source>
        <dbReference type="ARBA" id="ARBA00023136"/>
    </source>
</evidence>
<proteinExistence type="inferred from homology"/>
<dbReference type="GO" id="GO:0016020">
    <property type="term" value="C:membrane"/>
    <property type="evidence" value="ECO:0007669"/>
    <property type="project" value="UniProtKB-SubCell"/>
</dbReference>
<keyword evidence="5" id="KW-0677">Repeat</keyword>
<evidence type="ECO:0000313" key="11">
    <source>
        <dbReference type="Proteomes" id="UP000239156"/>
    </source>
</evidence>
<sequence length="389" mass="42715">ILYQFTFDLNLTPDIQSANRASFNPGCLLFLGLWAWIYPDARVITALTSTSLSVNTEQNNNGLIDVHAVTNSYPFWLGVFIDLFRPAHLFFPSGMAASLAAICTHPLDMAKVRMQTGPPRSMLATLMNAVQVEGIRKGAYVGLSASLARQMTYSVTRFGVYDNLKCRLARYTGNPDTSKLPCHHLAIAASLAGAAGGLAGNPADVILVRMTSDINLPKESRKGYKNCFEALFRMIKEEGFGSLTRGLGPNLSRSILNERKYDSIKEGLVNTKFFNEGLWLHFCASSMAGAIATTICSPFDVVKSRIMNTTPGSATVPQERRRGLDLRGWTPAFIRLGPNTVYAILSLHPSEKKKNSTSWSVSSLQPTGYSIIFVGLEQLKIATDYIKNR</sequence>
<dbReference type="InterPro" id="IPR050391">
    <property type="entry name" value="Mito_Metabolite_Transporter"/>
</dbReference>
<organism evidence="10 11">
    <name type="scientific">Puccinia striiformis</name>
    <dbReference type="NCBI Taxonomy" id="27350"/>
    <lineage>
        <taxon>Eukaryota</taxon>
        <taxon>Fungi</taxon>
        <taxon>Dikarya</taxon>
        <taxon>Basidiomycota</taxon>
        <taxon>Pucciniomycotina</taxon>
        <taxon>Pucciniomycetes</taxon>
        <taxon>Pucciniales</taxon>
        <taxon>Pucciniaceae</taxon>
        <taxon>Puccinia</taxon>
    </lineage>
</organism>
<feature type="repeat" description="Solcar" evidence="8">
    <location>
        <begin position="84"/>
        <end position="167"/>
    </location>
</feature>
<dbReference type="Pfam" id="PF00153">
    <property type="entry name" value="Mito_carr"/>
    <property type="match status" value="3"/>
</dbReference>
<dbReference type="Proteomes" id="UP000239156">
    <property type="component" value="Unassembled WGS sequence"/>
</dbReference>
<reference evidence="10" key="1">
    <citation type="submission" date="2017-12" db="EMBL/GenBank/DDBJ databases">
        <title>Gene loss provides genomic basis for host adaptation in cereal stripe rust fungi.</title>
        <authorList>
            <person name="Xia C."/>
        </authorList>
    </citation>
    <scope>NUCLEOTIDE SEQUENCE [LARGE SCALE GENOMIC DNA]</scope>
    <source>
        <strain evidence="10">93-210</strain>
    </source>
</reference>
<evidence type="ECO:0000313" key="10">
    <source>
        <dbReference type="EMBL" id="POW11228.1"/>
    </source>
</evidence>
<dbReference type="PROSITE" id="PS50920">
    <property type="entry name" value="SOLCAR"/>
    <property type="match status" value="3"/>
</dbReference>